<evidence type="ECO:0000256" key="6">
    <source>
        <dbReference type="ARBA" id="ARBA00023128"/>
    </source>
</evidence>
<evidence type="ECO:0000256" key="2">
    <source>
        <dbReference type="ARBA" id="ARBA00022448"/>
    </source>
</evidence>
<gene>
    <name evidence="9" type="primary">atp4</name>
</gene>
<keyword evidence="7 8" id="KW-0472">Membrane</keyword>
<keyword evidence="2" id="KW-0813">Transport</keyword>
<evidence type="ECO:0000256" key="3">
    <source>
        <dbReference type="ARBA" id="ARBA00022547"/>
    </source>
</evidence>
<comment type="subcellular location">
    <subcellularLocation>
        <location evidence="1">Mitochondrion membrane</location>
    </subcellularLocation>
</comment>
<dbReference type="AlphaFoldDB" id="A0A343UXU9"/>
<evidence type="ECO:0000313" key="9">
    <source>
        <dbReference type="EMBL" id="AVK39506.1"/>
    </source>
</evidence>
<feature type="transmembrane region" description="Helical" evidence="8">
    <location>
        <begin position="5"/>
        <end position="23"/>
    </location>
</feature>
<organism evidence="9">
    <name type="scientific">Kumanoa ambigua</name>
    <dbReference type="NCBI Taxonomy" id="644273"/>
    <lineage>
        <taxon>Eukaryota</taxon>
        <taxon>Rhodophyta</taxon>
        <taxon>Florideophyceae</taxon>
        <taxon>Nemaliophycidae</taxon>
        <taxon>Batrachospermales</taxon>
        <taxon>Batrachospermaceae</taxon>
        <taxon>Kumanoa</taxon>
    </lineage>
</organism>
<sequence>MFIRYFVLLTLVLLVLVFHGILLLNEETLILICFTIFSWLFNRNVGNSIKKSLTERNSNIKFTIYNSLKEVTFSLNIIVNTKHKFWELFYSFKILVNHYLKLVNLIIFYFNNHNIQVLKLPFPKRLQFIFKIENQIVKLLSLILIKKIQGSVELKQFFVFKFNDPHFLCQYKINIQEYIQSIKL</sequence>
<evidence type="ECO:0000256" key="7">
    <source>
        <dbReference type="ARBA" id="ARBA00023136"/>
    </source>
</evidence>
<keyword evidence="3" id="KW-0138">CF(0)</keyword>
<dbReference type="RefSeq" id="YP_009515553.1">
    <property type="nucleotide sequence ID" value="NC_039405.1"/>
</dbReference>
<geneLocation type="mitochondrion" evidence="9"/>
<dbReference type="GO" id="GO:0045259">
    <property type="term" value="C:proton-transporting ATP synthase complex"/>
    <property type="evidence" value="ECO:0007669"/>
    <property type="project" value="UniProtKB-KW"/>
</dbReference>
<dbReference type="GeneID" id="38089377"/>
<feature type="transmembrane region" description="Helical" evidence="8">
    <location>
        <begin position="29"/>
        <end position="46"/>
    </location>
</feature>
<evidence type="ECO:0000256" key="5">
    <source>
        <dbReference type="ARBA" id="ARBA00023065"/>
    </source>
</evidence>
<proteinExistence type="predicted"/>
<keyword evidence="8" id="KW-0812">Transmembrane</keyword>
<dbReference type="Pfam" id="PF05405">
    <property type="entry name" value="Mt_ATP-synt_B"/>
    <property type="match status" value="1"/>
</dbReference>
<reference evidence="9" key="2">
    <citation type="submission" date="2018-01" db="EMBL/GenBank/DDBJ databases">
        <authorList>
            <person name="Gaut B.S."/>
            <person name="Morton B.R."/>
            <person name="Clegg M.T."/>
            <person name="Duvall M.R."/>
        </authorList>
    </citation>
    <scope>NUCLEOTIDE SEQUENCE</scope>
    <source>
        <strain evidence="9">MOP2</strain>
    </source>
</reference>
<name>A0A343UXU9_9FLOR</name>
<dbReference type="InterPro" id="IPR008688">
    <property type="entry name" value="ATP_synth_Bsub_B/MI25"/>
</dbReference>
<accession>A0A343UXU9</accession>
<keyword evidence="8" id="KW-1133">Transmembrane helix</keyword>
<keyword evidence="6 9" id="KW-0496">Mitochondrion</keyword>
<evidence type="ECO:0000256" key="8">
    <source>
        <dbReference type="SAM" id="Phobius"/>
    </source>
</evidence>
<dbReference type="GO" id="GO:0015078">
    <property type="term" value="F:proton transmembrane transporter activity"/>
    <property type="evidence" value="ECO:0007669"/>
    <property type="project" value="InterPro"/>
</dbReference>
<dbReference type="EMBL" id="MG787095">
    <property type="protein sequence ID" value="AVK39506.1"/>
    <property type="molecule type" value="Genomic_DNA"/>
</dbReference>
<dbReference type="GO" id="GO:0015986">
    <property type="term" value="P:proton motive force-driven ATP synthesis"/>
    <property type="evidence" value="ECO:0007669"/>
    <property type="project" value="InterPro"/>
</dbReference>
<dbReference type="GO" id="GO:0031966">
    <property type="term" value="C:mitochondrial membrane"/>
    <property type="evidence" value="ECO:0007669"/>
    <property type="project" value="UniProtKB-SubCell"/>
</dbReference>
<keyword evidence="5" id="KW-0406">Ion transport</keyword>
<keyword evidence="4" id="KW-0375">Hydrogen ion transport</keyword>
<evidence type="ECO:0000256" key="1">
    <source>
        <dbReference type="ARBA" id="ARBA00004325"/>
    </source>
</evidence>
<reference evidence="9" key="1">
    <citation type="journal article" date="2018" name="Mitochondrial DNA Part B Resour">
        <title>Complete mitochondrial genomes of six species of the freshwater red algal order Batrachospermales (Rhodophyta).</title>
        <authorList>
            <person name="Paiano M.O."/>
            <person name="Del Cortona A."/>
            <person name="Costa J.F."/>
            <person name="Liu S.-L."/>
            <person name="Verbruggen H."/>
            <person name="De Clerck O."/>
            <person name="Necchi O."/>
        </authorList>
    </citation>
    <scope>NUCLEOTIDE SEQUENCE</scope>
    <source>
        <strain evidence="9">MOP2</strain>
    </source>
</reference>
<protein>
    <submittedName>
        <fullName evidence="9">ATP synthase protein subunit 4</fullName>
    </submittedName>
</protein>
<evidence type="ECO:0000256" key="4">
    <source>
        <dbReference type="ARBA" id="ARBA00022781"/>
    </source>
</evidence>